<evidence type="ECO:0000256" key="3">
    <source>
        <dbReference type="ARBA" id="ARBA00023163"/>
    </source>
</evidence>
<dbReference type="SUPFAM" id="SSF48008">
    <property type="entry name" value="GntR ligand-binding domain-like"/>
    <property type="match status" value="1"/>
</dbReference>
<dbReference type="Gene3D" id="1.10.10.10">
    <property type="entry name" value="Winged helix-like DNA-binding domain superfamily/Winged helix DNA-binding domain"/>
    <property type="match status" value="1"/>
</dbReference>
<gene>
    <name evidence="6" type="ordered locus">CFU_0220</name>
</gene>
<reference evidence="6 7" key="1">
    <citation type="journal article" date="2004" name="Environ. Microbiol.">
        <title>Phylogeny-function analysis of (meta)genomic libraries: screening for expression of ribosomal RNA genes by large-insert library fluorescent in situ hybridization (LIL-FISH).</title>
        <authorList>
            <person name="Leveau J.H."/>
            <person name="Gerards S."/>
            <person name="de Boer W."/>
            <person name="van Veen J.A."/>
        </authorList>
    </citation>
    <scope>NUCLEOTIDE SEQUENCE [LARGE SCALE GENOMIC DNA]</scope>
    <source>
        <strain evidence="6 7">Ter331</strain>
    </source>
</reference>
<dbReference type="GO" id="GO:0003677">
    <property type="term" value="F:DNA binding"/>
    <property type="evidence" value="ECO:0007669"/>
    <property type="project" value="UniProtKB-KW"/>
</dbReference>
<reference evidence="7" key="6">
    <citation type="submission" date="2011-05" db="EMBL/GenBank/DDBJ databases">
        <title>Complete sequence of Collimonas fungivorans Ter331.</title>
        <authorList>
            <person name="Leveau J.H."/>
        </authorList>
    </citation>
    <scope>NUCLEOTIDE SEQUENCE [LARGE SCALE GENOMIC DNA]</scope>
    <source>
        <strain evidence="7">Ter331</strain>
    </source>
</reference>
<dbReference type="PANTHER" id="PTHR43537">
    <property type="entry name" value="TRANSCRIPTIONAL REGULATOR, GNTR FAMILY"/>
    <property type="match status" value="1"/>
</dbReference>
<dbReference type="Gene3D" id="1.20.120.530">
    <property type="entry name" value="GntR ligand-binding domain-like"/>
    <property type="match status" value="1"/>
</dbReference>
<protein>
    <submittedName>
        <fullName evidence="6">Transcriptional regulator, GntR family</fullName>
    </submittedName>
</protein>
<dbReference type="AlphaFoldDB" id="G0AHL9"/>
<dbReference type="SMART" id="SM00345">
    <property type="entry name" value="HTH_GNTR"/>
    <property type="match status" value="1"/>
</dbReference>
<evidence type="ECO:0000256" key="1">
    <source>
        <dbReference type="ARBA" id="ARBA00023015"/>
    </source>
</evidence>
<feature type="domain" description="HTH gntR-type" evidence="5">
    <location>
        <begin position="102"/>
        <end position="169"/>
    </location>
</feature>
<dbReference type="HOGENOM" id="CLU_017584_5_0_4"/>
<reference evidence="6 7" key="4">
    <citation type="journal article" date="2010" name="Environ. Microbiol.">
        <title>The bacterial genus Collimonas: mycophagy, weathering and other adaptive solutions to life in oligotrophic soil environments.</title>
        <authorList>
            <person name="Leveau J.H."/>
            <person name="Uroz S."/>
            <person name="de Boer W."/>
        </authorList>
    </citation>
    <scope>NUCLEOTIDE SEQUENCE [LARGE SCALE GENOMIC DNA]</scope>
    <source>
        <strain evidence="6 7">Ter331</strain>
    </source>
</reference>
<sequence>MPKQATCYINSCADRRLEPQCIVGIKSLQKQTACQTRVHGARRIWRGLCYWLAQGLFPRSAAGICGSMITGLLSETEMGPMRKNSGDTAPTPAKPAAKRGSGIVDQKIYDSVLKAVMSQRLPPGTKLTEASLCELFAVSRTIVRKAIQRLAHDHILELRPNRGAIIAQPTPQETREIFAARRAIEAAIVPLAAANATRAQITRLRQIVREEHASFHSGDHATWIRLGGEFHILLSDSAGNPVLTRFLRELVSRCSLIIALYQAPGKTACPNDEHEHLIDAIAAGDAVQAVRMMDQHLLDIERALRLSDDQHEVDLAEILDIA</sequence>
<evidence type="ECO:0000313" key="6">
    <source>
        <dbReference type="EMBL" id="AEK60058.1"/>
    </source>
</evidence>
<dbReference type="GO" id="GO:0003700">
    <property type="term" value="F:DNA-binding transcription factor activity"/>
    <property type="evidence" value="ECO:0007669"/>
    <property type="project" value="InterPro"/>
</dbReference>
<evidence type="ECO:0000256" key="4">
    <source>
        <dbReference type="SAM" id="MobiDB-lite"/>
    </source>
</evidence>
<feature type="region of interest" description="Disordered" evidence="4">
    <location>
        <begin position="77"/>
        <end position="98"/>
    </location>
</feature>
<dbReference type="PROSITE" id="PS50949">
    <property type="entry name" value="HTH_GNTR"/>
    <property type="match status" value="1"/>
</dbReference>
<dbReference type="KEGG" id="cfu:CFU_0220"/>
<dbReference type="PANTHER" id="PTHR43537:SF53">
    <property type="entry name" value="HTH-TYPE TRANSCRIPTIONAL REPRESSOR NANR"/>
    <property type="match status" value="1"/>
</dbReference>
<dbReference type="EMBL" id="CP002745">
    <property type="protein sequence ID" value="AEK60058.1"/>
    <property type="molecule type" value="Genomic_DNA"/>
</dbReference>
<proteinExistence type="predicted"/>
<dbReference type="eggNOG" id="COG1802">
    <property type="taxonomic scope" value="Bacteria"/>
</dbReference>
<evidence type="ECO:0000313" key="7">
    <source>
        <dbReference type="Proteomes" id="UP000008392"/>
    </source>
</evidence>
<evidence type="ECO:0000256" key="2">
    <source>
        <dbReference type="ARBA" id="ARBA00023125"/>
    </source>
</evidence>
<reference evidence="6 7" key="5">
    <citation type="journal article" date="2011" name="ISME J.">
        <title>Dual transcriptional profiling of a bacterial/fungal confrontation: Collimonas fungivorans versus Aspergillus niger.</title>
        <authorList>
            <person name="Mela F."/>
            <person name="Fritsche K."/>
            <person name="de Boer W."/>
            <person name="van Veen J.A."/>
            <person name="de Graaff L.H."/>
            <person name="van den Berg M."/>
            <person name="Leveau J.H."/>
        </authorList>
    </citation>
    <scope>NUCLEOTIDE SEQUENCE [LARGE SCALE GENOMIC DNA]</scope>
    <source>
        <strain evidence="6 7">Ter331</strain>
    </source>
</reference>
<organism evidence="6 7">
    <name type="scientific">Collimonas fungivorans (strain Ter331)</name>
    <dbReference type="NCBI Taxonomy" id="1005048"/>
    <lineage>
        <taxon>Bacteria</taxon>
        <taxon>Pseudomonadati</taxon>
        <taxon>Pseudomonadota</taxon>
        <taxon>Betaproteobacteria</taxon>
        <taxon>Burkholderiales</taxon>
        <taxon>Oxalobacteraceae</taxon>
        <taxon>Collimonas</taxon>
    </lineage>
</organism>
<name>G0AHL9_COLFT</name>
<reference evidence="6 7" key="2">
    <citation type="journal article" date="2006" name="J. Microbiol. Methods">
        <title>Genomic flank-sequencing of plasposon insertion sites for rapid identification of functional genes.</title>
        <authorList>
            <person name="Leveau J.H."/>
            <person name="Gerards S."/>
            <person name="Fritsche K."/>
            <person name="Zondag G."/>
            <person name="van Veen J.A."/>
        </authorList>
    </citation>
    <scope>NUCLEOTIDE SEQUENCE [LARGE SCALE GENOMIC DNA]</scope>
    <source>
        <strain evidence="6 7">Ter331</strain>
    </source>
</reference>
<accession>G0AHL9</accession>
<dbReference type="Proteomes" id="UP000008392">
    <property type="component" value="Chromosome"/>
</dbReference>
<dbReference type="SUPFAM" id="SSF46785">
    <property type="entry name" value="Winged helix' DNA-binding domain"/>
    <property type="match status" value="1"/>
</dbReference>
<keyword evidence="7" id="KW-1185">Reference proteome</keyword>
<dbReference type="Pfam" id="PF07729">
    <property type="entry name" value="FCD"/>
    <property type="match status" value="1"/>
</dbReference>
<dbReference type="InterPro" id="IPR011711">
    <property type="entry name" value="GntR_C"/>
</dbReference>
<reference evidence="6 7" key="3">
    <citation type="journal article" date="2008" name="FEMS Microbiol. Ecol.">
        <title>Identification and characterization of genes underlying chitinolysis in Collimonas fungivorans Ter331.</title>
        <authorList>
            <person name="Fritsche K."/>
            <person name="de Boer W."/>
            <person name="Gerards S."/>
            <person name="van den Berg M."/>
            <person name="van Veen J.A."/>
            <person name="Leveau J.H."/>
        </authorList>
    </citation>
    <scope>NUCLEOTIDE SEQUENCE [LARGE SCALE GENOMIC DNA]</scope>
    <source>
        <strain evidence="6 7">Ter331</strain>
    </source>
</reference>
<dbReference type="InterPro" id="IPR036390">
    <property type="entry name" value="WH_DNA-bd_sf"/>
</dbReference>
<keyword evidence="3" id="KW-0804">Transcription</keyword>
<dbReference type="InterPro" id="IPR008920">
    <property type="entry name" value="TF_FadR/GntR_C"/>
</dbReference>
<evidence type="ECO:0000259" key="5">
    <source>
        <dbReference type="PROSITE" id="PS50949"/>
    </source>
</evidence>
<keyword evidence="2" id="KW-0238">DNA-binding</keyword>
<dbReference type="STRING" id="1005048.CFU_0220"/>
<dbReference type="SMART" id="SM00895">
    <property type="entry name" value="FCD"/>
    <property type="match status" value="1"/>
</dbReference>
<dbReference type="InterPro" id="IPR000524">
    <property type="entry name" value="Tscrpt_reg_HTH_GntR"/>
</dbReference>
<keyword evidence="1" id="KW-0805">Transcription regulation</keyword>
<dbReference type="Pfam" id="PF00392">
    <property type="entry name" value="GntR"/>
    <property type="match status" value="1"/>
</dbReference>
<dbReference type="InterPro" id="IPR036388">
    <property type="entry name" value="WH-like_DNA-bd_sf"/>
</dbReference>
<dbReference type="CDD" id="cd07377">
    <property type="entry name" value="WHTH_GntR"/>
    <property type="match status" value="1"/>
</dbReference>